<dbReference type="SUPFAM" id="SSF81301">
    <property type="entry name" value="Nucleotidyltransferase"/>
    <property type="match status" value="1"/>
</dbReference>
<keyword evidence="2" id="KW-0810">Translation regulation</keyword>
<comment type="function">
    <text evidence="2">Functions as a ribosomal silencing factor. Interacts with ribosomal protein uL14 (rplN), blocking formation of intersubunit bridge B8. Prevents association of the 30S and 50S ribosomal subunits and the formation of functional ribosomes, thus repressing translation.</text>
</comment>
<protein>
    <recommendedName>
        <fullName evidence="2">Ribosomal silencing factor RsfS</fullName>
    </recommendedName>
</protein>
<proteinExistence type="inferred from homology"/>
<accession>A0A918KHF4</accession>
<dbReference type="PANTHER" id="PTHR21043:SF0">
    <property type="entry name" value="MITOCHONDRIAL ASSEMBLY OF RIBOSOMAL LARGE SUBUNIT PROTEIN 1"/>
    <property type="match status" value="1"/>
</dbReference>
<reference evidence="3 4" key="1">
    <citation type="journal article" date="2014" name="Int. J. Syst. Evol. Microbiol.">
        <title>Complete genome sequence of Corynebacterium casei LMG S-19264T (=DSM 44701T), isolated from a smear-ripened cheese.</title>
        <authorList>
            <consortium name="US DOE Joint Genome Institute (JGI-PGF)"/>
            <person name="Walter F."/>
            <person name="Albersmeier A."/>
            <person name="Kalinowski J."/>
            <person name="Ruckert C."/>
        </authorList>
    </citation>
    <scope>NUCLEOTIDE SEQUENCE [LARGE SCALE GENOMIC DNA]</scope>
    <source>
        <strain evidence="3 4">KCTC 23968</strain>
    </source>
</reference>
<comment type="subunit">
    <text evidence="2">Interacts with ribosomal protein uL14 (rplN).</text>
</comment>
<keyword evidence="2" id="KW-0963">Cytoplasm</keyword>
<dbReference type="Gene3D" id="3.30.460.10">
    <property type="entry name" value="Beta Polymerase, domain 2"/>
    <property type="match status" value="1"/>
</dbReference>
<dbReference type="EMBL" id="BMYV01000001">
    <property type="protein sequence ID" value="GGX61241.1"/>
    <property type="molecule type" value="Genomic_DNA"/>
</dbReference>
<dbReference type="GO" id="GO:0043023">
    <property type="term" value="F:ribosomal large subunit binding"/>
    <property type="evidence" value="ECO:0007669"/>
    <property type="project" value="TreeGrafter"/>
</dbReference>
<dbReference type="AlphaFoldDB" id="A0A918KHF4"/>
<dbReference type="GO" id="GO:0042256">
    <property type="term" value="P:cytosolic ribosome assembly"/>
    <property type="evidence" value="ECO:0007669"/>
    <property type="project" value="UniProtKB-UniRule"/>
</dbReference>
<dbReference type="GO" id="GO:0090071">
    <property type="term" value="P:negative regulation of ribosome biogenesis"/>
    <property type="evidence" value="ECO:0007669"/>
    <property type="project" value="UniProtKB-UniRule"/>
</dbReference>
<sequence length="149" mass="16549">MERLLSAAPYESPASVSVENGPEAKALSDFIQDVLEENSAQDVIEIDIRGKSSIADYLIVASGRSNRHVSALADYVQRALKERGMKELVIEGQTASDWVLIDAGDVILHVFRPEVRVFYNLEKIWSVPLPEGLQNIPEQAPDDTPMTER</sequence>
<gene>
    <name evidence="2" type="primary">rsfS</name>
    <name evidence="3" type="ORF">GCM10011309_08950</name>
</gene>
<evidence type="ECO:0000256" key="1">
    <source>
        <dbReference type="ARBA" id="ARBA00010574"/>
    </source>
</evidence>
<dbReference type="RefSeq" id="WP_189581858.1">
    <property type="nucleotide sequence ID" value="NZ_BMYV01000001.1"/>
</dbReference>
<comment type="similarity">
    <text evidence="1 2">Belongs to the Iojap/RsfS family.</text>
</comment>
<organism evidence="3 4">
    <name type="scientific">Litorimonas cladophorae</name>
    <dbReference type="NCBI Taxonomy" id="1220491"/>
    <lineage>
        <taxon>Bacteria</taxon>
        <taxon>Pseudomonadati</taxon>
        <taxon>Pseudomonadota</taxon>
        <taxon>Alphaproteobacteria</taxon>
        <taxon>Maricaulales</taxon>
        <taxon>Robiginitomaculaceae</taxon>
    </lineage>
</organism>
<dbReference type="InterPro" id="IPR004394">
    <property type="entry name" value="Iojap/RsfS/C7orf30"/>
</dbReference>
<comment type="caution">
    <text evidence="3">The sequence shown here is derived from an EMBL/GenBank/DDBJ whole genome shotgun (WGS) entry which is preliminary data.</text>
</comment>
<dbReference type="Pfam" id="PF02410">
    <property type="entry name" value="RsfS"/>
    <property type="match status" value="1"/>
</dbReference>
<name>A0A918KHF4_9PROT</name>
<dbReference type="InterPro" id="IPR043519">
    <property type="entry name" value="NT_sf"/>
</dbReference>
<dbReference type="Proteomes" id="UP000600865">
    <property type="component" value="Unassembled WGS sequence"/>
</dbReference>
<keyword evidence="2" id="KW-0678">Repressor</keyword>
<dbReference type="HAMAP" id="MF_01477">
    <property type="entry name" value="Iojap_RsfS"/>
    <property type="match status" value="1"/>
</dbReference>
<dbReference type="PANTHER" id="PTHR21043">
    <property type="entry name" value="IOJAP SUPERFAMILY ORTHOLOG"/>
    <property type="match status" value="1"/>
</dbReference>
<evidence type="ECO:0000313" key="4">
    <source>
        <dbReference type="Proteomes" id="UP000600865"/>
    </source>
</evidence>
<comment type="subcellular location">
    <subcellularLocation>
        <location evidence="2">Cytoplasm</location>
    </subcellularLocation>
</comment>
<dbReference type="GO" id="GO:0017148">
    <property type="term" value="P:negative regulation of translation"/>
    <property type="evidence" value="ECO:0007669"/>
    <property type="project" value="UniProtKB-UniRule"/>
</dbReference>
<evidence type="ECO:0000313" key="3">
    <source>
        <dbReference type="EMBL" id="GGX61241.1"/>
    </source>
</evidence>
<dbReference type="NCBIfam" id="TIGR00090">
    <property type="entry name" value="rsfS_iojap_ybeB"/>
    <property type="match status" value="1"/>
</dbReference>
<evidence type="ECO:0000256" key="2">
    <source>
        <dbReference type="HAMAP-Rule" id="MF_01477"/>
    </source>
</evidence>
<keyword evidence="4" id="KW-1185">Reference proteome</keyword>
<dbReference type="GO" id="GO:0005737">
    <property type="term" value="C:cytoplasm"/>
    <property type="evidence" value="ECO:0007669"/>
    <property type="project" value="UniProtKB-SubCell"/>
</dbReference>